<reference evidence="1 2" key="1">
    <citation type="journal article" date="2014" name="Genome Announc.">
        <title>Draft genome sequence of the pathogenic fungus Scedosporium apiospermum.</title>
        <authorList>
            <person name="Vandeputte P."/>
            <person name="Ghamrawi S."/>
            <person name="Rechenmann M."/>
            <person name="Iltis A."/>
            <person name="Giraud S."/>
            <person name="Fleury M."/>
            <person name="Thornton C."/>
            <person name="Delhaes L."/>
            <person name="Meyer W."/>
            <person name="Papon N."/>
            <person name="Bouchara J.P."/>
        </authorList>
    </citation>
    <scope>NUCLEOTIDE SEQUENCE [LARGE SCALE GENOMIC DNA]</scope>
    <source>
        <strain evidence="1 2">IHEM 14462</strain>
    </source>
</reference>
<gene>
    <name evidence="1" type="ORF">SAPIO_CDS10376</name>
</gene>
<dbReference type="AlphaFoldDB" id="A0A084FV97"/>
<proteinExistence type="predicted"/>
<dbReference type="HOGENOM" id="CLU_1129618_0_0_1"/>
<sequence>MTEFSNPINLYFYLPSERFILVAGESYPETLQDAAFIIVGASSRVAIPNKLHVLRRDKADGGFKPLLAVSVTKESHRLDISTHDETADAVPFDSIEAHVEDLAKKANTNETSKEIAVFHGLQAASTKAVNKVPFAWEEEYPGLDGPAKPVKYRANIFRFSRGGAIYTLEPLKPKATAKSPEPGPYLDPTSAPSIICKALVMYLYHSDWFPSAKGWKEKAVDPEGAKPSRMIPKLILLSAVGAAFSF</sequence>
<dbReference type="RefSeq" id="XP_016638808.1">
    <property type="nucleotide sequence ID" value="XM_016783972.1"/>
</dbReference>
<organism evidence="1 2">
    <name type="scientific">Pseudallescheria apiosperma</name>
    <name type="common">Scedosporium apiospermum</name>
    <dbReference type="NCBI Taxonomy" id="563466"/>
    <lineage>
        <taxon>Eukaryota</taxon>
        <taxon>Fungi</taxon>
        <taxon>Dikarya</taxon>
        <taxon>Ascomycota</taxon>
        <taxon>Pezizomycotina</taxon>
        <taxon>Sordariomycetes</taxon>
        <taxon>Hypocreomycetidae</taxon>
        <taxon>Microascales</taxon>
        <taxon>Microascaceae</taxon>
        <taxon>Scedosporium</taxon>
    </lineage>
</organism>
<comment type="caution">
    <text evidence="1">The sequence shown here is derived from an EMBL/GenBank/DDBJ whole genome shotgun (WGS) entry which is preliminary data.</text>
</comment>
<dbReference type="EMBL" id="JOWA01000165">
    <property type="protein sequence ID" value="KEZ39009.1"/>
    <property type="molecule type" value="Genomic_DNA"/>
</dbReference>
<dbReference type="KEGG" id="sapo:SAPIO_CDS10376"/>
<evidence type="ECO:0000313" key="2">
    <source>
        <dbReference type="Proteomes" id="UP000028545"/>
    </source>
</evidence>
<name>A0A084FV97_PSEDA</name>
<keyword evidence="2" id="KW-1185">Reference proteome</keyword>
<dbReference type="Proteomes" id="UP000028545">
    <property type="component" value="Unassembled WGS sequence"/>
</dbReference>
<accession>A0A084FV97</accession>
<dbReference type="VEuPathDB" id="FungiDB:SAPIO_CDS10376"/>
<dbReference type="GeneID" id="27719566"/>
<protein>
    <submittedName>
        <fullName evidence="1">Uncharacterized protein</fullName>
    </submittedName>
</protein>
<evidence type="ECO:0000313" key="1">
    <source>
        <dbReference type="EMBL" id="KEZ39009.1"/>
    </source>
</evidence>